<dbReference type="Proteomes" id="UP001057402">
    <property type="component" value="Chromosome 5"/>
</dbReference>
<evidence type="ECO:0000313" key="1">
    <source>
        <dbReference type="EMBL" id="KAI4370161.1"/>
    </source>
</evidence>
<protein>
    <submittedName>
        <fullName evidence="1">Uncharacterized protein</fullName>
    </submittedName>
</protein>
<comment type="caution">
    <text evidence="1">The sequence shown here is derived from an EMBL/GenBank/DDBJ whole genome shotgun (WGS) entry which is preliminary data.</text>
</comment>
<proteinExistence type="predicted"/>
<reference evidence="2" key="1">
    <citation type="journal article" date="2023" name="Front. Plant Sci.">
        <title>Chromosomal-level genome assembly of Melastoma candidum provides insights into trichome evolution.</title>
        <authorList>
            <person name="Zhong Y."/>
            <person name="Wu W."/>
            <person name="Sun C."/>
            <person name="Zou P."/>
            <person name="Liu Y."/>
            <person name="Dai S."/>
            <person name="Zhou R."/>
        </authorList>
    </citation>
    <scope>NUCLEOTIDE SEQUENCE [LARGE SCALE GENOMIC DNA]</scope>
</reference>
<accession>A0ACB9QX91</accession>
<organism evidence="1 2">
    <name type="scientific">Melastoma candidum</name>
    <dbReference type="NCBI Taxonomy" id="119954"/>
    <lineage>
        <taxon>Eukaryota</taxon>
        <taxon>Viridiplantae</taxon>
        <taxon>Streptophyta</taxon>
        <taxon>Embryophyta</taxon>
        <taxon>Tracheophyta</taxon>
        <taxon>Spermatophyta</taxon>
        <taxon>Magnoliopsida</taxon>
        <taxon>eudicotyledons</taxon>
        <taxon>Gunneridae</taxon>
        <taxon>Pentapetalae</taxon>
        <taxon>rosids</taxon>
        <taxon>malvids</taxon>
        <taxon>Myrtales</taxon>
        <taxon>Melastomataceae</taxon>
        <taxon>Melastomatoideae</taxon>
        <taxon>Melastomateae</taxon>
        <taxon>Melastoma</taxon>
    </lineage>
</organism>
<keyword evidence="2" id="KW-1185">Reference proteome</keyword>
<sequence length="247" mass="27202">MSIYGNNNGFHHYGYHQPGNGSGGAMLEPMFEKQLTPSDVGKLNRLVIPKQHAERFFPLSSSSSSAYPSGPSLSPDPNSSSSSDLADGANGTLLGFEDETGKSWRFRYSYWSSSQSYVLTKGWSRYVKEKGLESGDVVFFARLGPPGATGGGEERFFIGWRRRAGAEDHGGAHDMMRTYPDQYGHGPILPYRDQNHNYIHPGCAVDVDPNLNHGYSQTTSSSRKVRLFGVNLECCLPDDDDVFDDVS</sequence>
<name>A0ACB9QX91_9MYRT</name>
<dbReference type="EMBL" id="CM042884">
    <property type="protein sequence ID" value="KAI4370161.1"/>
    <property type="molecule type" value="Genomic_DNA"/>
</dbReference>
<gene>
    <name evidence="1" type="ORF">MLD38_018537</name>
</gene>
<evidence type="ECO:0000313" key="2">
    <source>
        <dbReference type="Proteomes" id="UP001057402"/>
    </source>
</evidence>